<comment type="caution">
    <text evidence="2">The sequence shown here is derived from an EMBL/GenBank/DDBJ whole genome shotgun (WGS) entry which is preliminary data.</text>
</comment>
<feature type="non-terminal residue" evidence="2">
    <location>
        <position position="21"/>
    </location>
</feature>
<organism evidence="2 3">
    <name type="scientific">Corchorus capsularis</name>
    <name type="common">Jute</name>
    <dbReference type="NCBI Taxonomy" id="210143"/>
    <lineage>
        <taxon>Eukaryota</taxon>
        <taxon>Viridiplantae</taxon>
        <taxon>Streptophyta</taxon>
        <taxon>Embryophyta</taxon>
        <taxon>Tracheophyta</taxon>
        <taxon>Spermatophyta</taxon>
        <taxon>Magnoliopsida</taxon>
        <taxon>eudicotyledons</taxon>
        <taxon>Gunneridae</taxon>
        <taxon>Pentapetalae</taxon>
        <taxon>rosids</taxon>
        <taxon>malvids</taxon>
        <taxon>Malvales</taxon>
        <taxon>Malvaceae</taxon>
        <taxon>Grewioideae</taxon>
        <taxon>Apeibeae</taxon>
        <taxon>Corchorus</taxon>
    </lineage>
</organism>
<feature type="region of interest" description="Disordered" evidence="1">
    <location>
        <begin position="1"/>
        <end position="21"/>
    </location>
</feature>
<feature type="compositionally biased region" description="Polar residues" evidence="1">
    <location>
        <begin position="1"/>
        <end position="11"/>
    </location>
</feature>
<reference evidence="2 3" key="1">
    <citation type="submission" date="2013-09" db="EMBL/GenBank/DDBJ databases">
        <title>Corchorus capsularis genome sequencing.</title>
        <authorList>
            <person name="Alam M."/>
            <person name="Haque M.S."/>
            <person name="Islam M.S."/>
            <person name="Emdad E.M."/>
            <person name="Islam M.M."/>
            <person name="Ahmed B."/>
            <person name="Halim A."/>
            <person name="Hossen Q.M.M."/>
            <person name="Hossain M.Z."/>
            <person name="Ahmed R."/>
            <person name="Khan M.M."/>
            <person name="Islam R."/>
            <person name="Rashid M.M."/>
            <person name="Khan S.A."/>
            <person name="Rahman M.S."/>
            <person name="Alam M."/>
        </authorList>
    </citation>
    <scope>NUCLEOTIDE SEQUENCE [LARGE SCALE GENOMIC DNA]</scope>
    <source>
        <strain evidence="3">cv. CVL-1</strain>
        <tissue evidence="2">Whole seedling</tissue>
    </source>
</reference>
<evidence type="ECO:0000313" key="2">
    <source>
        <dbReference type="EMBL" id="OMO93854.1"/>
    </source>
</evidence>
<protein>
    <submittedName>
        <fullName evidence="2">Uncharacterized protein</fullName>
    </submittedName>
</protein>
<keyword evidence="3" id="KW-1185">Reference proteome</keyword>
<dbReference type="Gramene" id="OMO93854">
    <property type="protein sequence ID" value="OMO93854"/>
    <property type="gene ID" value="CCACVL1_06321"/>
</dbReference>
<dbReference type="Proteomes" id="UP000188268">
    <property type="component" value="Unassembled WGS sequence"/>
</dbReference>
<dbReference type="EMBL" id="AWWV01008026">
    <property type="protein sequence ID" value="OMO93854.1"/>
    <property type="molecule type" value="Genomic_DNA"/>
</dbReference>
<name>A0A1R3JG99_COCAP</name>
<accession>A0A1R3JG99</accession>
<gene>
    <name evidence="2" type="ORF">CCACVL1_06321</name>
</gene>
<dbReference type="AlphaFoldDB" id="A0A1R3JG99"/>
<proteinExistence type="predicted"/>
<sequence>MSLGENNSNGMQEEVADDSDD</sequence>
<evidence type="ECO:0000313" key="3">
    <source>
        <dbReference type="Proteomes" id="UP000188268"/>
    </source>
</evidence>
<evidence type="ECO:0000256" key="1">
    <source>
        <dbReference type="SAM" id="MobiDB-lite"/>
    </source>
</evidence>